<gene>
    <name evidence="2" type="ORF">DSCOOX_54190</name>
</gene>
<dbReference type="PANTHER" id="PTHR21432">
    <property type="entry name" value="ACETYL-COA HYDROLASE-RELATED"/>
    <property type="match status" value="1"/>
</dbReference>
<dbReference type="GO" id="GO:0008775">
    <property type="term" value="F:acetate CoA-transferase activity"/>
    <property type="evidence" value="ECO:0007669"/>
    <property type="project" value="InterPro"/>
</dbReference>
<evidence type="ECO:0000259" key="1">
    <source>
        <dbReference type="Pfam" id="PF13336"/>
    </source>
</evidence>
<dbReference type="Gene3D" id="3.40.1080.20">
    <property type="entry name" value="Acetyl-CoA hydrolase/transferase C-terminal domain"/>
    <property type="match status" value="1"/>
</dbReference>
<sequence length="47" mass="5412">MDHVVTEYGVAKLRGKSMRQRALALIDIAHPDFRDELRHAAKQIKII</sequence>
<proteinExistence type="predicted"/>
<reference evidence="2 3" key="1">
    <citation type="submission" date="2019-11" db="EMBL/GenBank/DDBJ databases">
        <title>Comparative genomics of hydrocarbon-degrading Desulfosarcina strains.</title>
        <authorList>
            <person name="Watanabe M."/>
            <person name="Kojima H."/>
            <person name="Fukui M."/>
        </authorList>
    </citation>
    <scope>NUCLEOTIDE SEQUENCE [LARGE SCALE GENOMIC DNA]</scope>
    <source>
        <strain evidence="3">oXyS1</strain>
    </source>
</reference>
<dbReference type="SUPFAM" id="SSF100950">
    <property type="entry name" value="NagB/RpiA/CoA transferase-like"/>
    <property type="match status" value="1"/>
</dbReference>
<dbReference type="InterPro" id="IPR026888">
    <property type="entry name" value="AcetylCoA_hyd_C"/>
</dbReference>
<dbReference type="Pfam" id="PF13336">
    <property type="entry name" value="AcetylCoA_hyd_C"/>
    <property type="match status" value="1"/>
</dbReference>
<dbReference type="InterPro" id="IPR038460">
    <property type="entry name" value="AcetylCoA_hyd_C_sf"/>
</dbReference>
<dbReference type="EMBL" id="AP021879">
    <property type="protein sequence ID" value="BBO92239.1"/>
    <property type="molecule type" value="Genomic_DNA"/>
</dbReference>
<protein>
    <recommendedName>
        <fullName evidence="1">Acetyl-CoA hydrolase/transferase C-terminal domain-containing protein</fullName>
    </recommendedName>
</protein>
<organism evidence="2 3">
    <name type="scientific">Desulfosarcina ovata subsp. ovata</name>
    <dbReference type="NCBI Taxonomy" id="2752305"/>
    <lineage>
        <taxon>Bacteria</taxon>
        <taxon>Pseudomonadati</taxon>
        <taxon>Thermodesulfobacteriota</taxon>
        <taxon>Desulfobacteria</taxon>
        <taxon>Desulfobacterales</taxon>
        <taxon>Desulfosarcinaceae</taxon>
        <taxon>Desulfosarcina</taxon>
    </lineage>
</organism>
<dbReference type="InterPro" id="IPR046433">
    <property type="entry name" value="ActCoA_hydro"/>
</dbReference>
<evidence type="ECO:0000313" key="3">
    <source>
        <dbReference type="Proteomes" id="UP000422108"/>
    </source>
</evidence>
<feature type="domain" description="Acetyl-CoA hydrolase/transferase C-terminal" evidence="1">
    <location>
        <begin position="1"/>
        <end position="41"/>
    </location>
</feature>
<dbReference type="Proteomes" id="UP000422108">
    <property type="component" value="Chromosome"/>
</dbReference>
<dbReference type="InterPro" id="IPR037171">
    <property type="entry name" value="NagB/RpiA_transferase-like"/>
</dbReference>
<keyword evidence="3" id="KW-1185">Reference proteome</keyword>
<dbReference type="AlphaFoldDB" id="A0A5K8AIC5"/>
<evidence type="ECO:0000313" key="2">
    <source>
        <dbReference type="EMBL" id="BBO92239.1"/>
    </source>
</evidence>
<dbReference type="GO" id="GO:0006083">
    <property type="term" value="P:acetate metabolic process"/>
    <property type="evidence" value="ECO:0007669"/>
    <property type="project" value="InterPro"/>
</dbReference>
<dbReference type="PANTHER" id="PTHR21432:SF20">
    <property type="entry name" value="ACETYL-COA HYDROLASE"/>
    <property type="match status" value="1"/>
</dbReference>
<accession>A0A5K8AIC5</accession>
<name>A0A5K8AIC5_9BACT</name>